<name>A0A9D5DBC8_9LILI</name>
<proteinExistence type="predicted"/>
<dbReference type="GO" id="GO:0045944">
    <property type="term" value="P:positive regulation of transcription by RNA polymerase II"/>
    <property type="evidence" value="ECO:0007669"/>
    <property type="project" value="InterPro"/>
</dbReference>
<accession>A0A9D5DBC8</accession>
<keyword evidence="8" id="KW-1185">Reference proteome</keyword>
<reference evidence="7" key="2">
    <citation type="journal article" date="2022" name="Hortic Res">
        <title>The genome of Dioscorea zingiberensis sheds light on the biosynthesis, origin and evolution of the medicinally important diosgenin saponins.</title>
        <authorList>
            <person name="Li Y."/>
            <person name="Tan C."/>
            <person name="Li Z."/>
            <person name="Guo J."/>
            <person name="Li S."/>
            <person name="Chen X."/>
            <person name="Wang C."/>
            <person name="Dai X."/>
            <person name="Yang H."/>
            <person name="Song W."/>
            <person name="Hou L."/>
            <person name="Xu J."/>
            <person name="Tong Z."/>
            <person name="Xu A."/>
            <person name="Yuan X."/>
            <person name="Wang W."/>
            <person name="Yang Q."/>
            <person name="Chen L."/>
            <person name="Sun Z."/>
            <person name="Wang K."/>
            <person name="Pan B."/>
            <person name="Chen J."/>
            <person name="Bao Y."/>
            <person name="Liu F."/>
            <person name="Qi X."/>
            <person name="Gang D.R."/>
            <person name="Wen J."/>
            <person name="Li J."/>
        </authorList>
    </citation>
    <scope>NUCLEOTIDE SEQUENCE</scope>
    <source>
        <strain evidence="7">Dzin_1.0</strain>
    </source>
</reference>
<dbReference type="InterPro" id="IPR002100">
    <property type="entry name" value="TF_MADSbox"/>
</dbReference>
<keyword evidence="4" id="KW-0804">Transcription</keyword>
<dbReference type="OrthoDB" id="787157at2759"/>
<dbReference type="Pfam" id="PF00319">
    <property type="entry name" value="SRF-TF"/>
    <property type="match status" value="1"/>
</dbReference>
<dbReference type="InterPro" id="IPR050142">
    <property type="entry name" value="MADS-box/MEF2_TF"/>
</dbReference>
<dbReference type="Gene3D" id="3.40.1810.10">
    <property type="entry name" value="Transcription factor, MADS-box"/>
    <property type="match status" value="1"/>
</dbReference>
<dbReference type="GO" id="GO:0005634">
    <property type="term" value="C:nucleus"/>
    <property type="evidence" value="ECO:0007669"/>
    <property type="project" value="UniProtKB-SubCell"/>
</dbReference>
<comment type="caution">
    <text evidence="7">The sequence shown here is derived from an EMBL/GenBank/DDBJ whole genome shotgun (WGS) entry which is preliminary data.</text>
</comment>
<organism evidence="7 8">
    <name type="scientific">Dioscorea zingiberensis</name>
    <dbReference type="NCBI Taxonomy" id="325984"/>
    <lineage>
        <taxon>Eukaryota</taxon>
        <taxon>Viridiplantae</taxon>
        <taxon>Streptophyta</taxon>
        <taxon>Embryophyta</taxon>
        <taxon>Tracheophyta</taxon>
        <taxon>Spermatophyta</taxon>
        <taxon>Magnoliopsida</taxon>
        <taxon>Liliopsida</taxon>
        <taxon>Dioscoreales</taxon>
        <taxon>Dioscoreaceae</taxon>
        <taxon>Dioscorea</taxon>
    </lineage>
</organism>
<dbReference type="CDD" id="cd00266">
    <property type="entry name" value="MADS_SRF_like"/>
    <property type="match status" value="1"/>
</dbReference>
<evidence type="ECO:0000256" key="3">
    <source>
        <dbReference type="ARBA" id="ARBA00023125"/>
    </source>
</evidence>
<evidence type="ECO:0000313" key="7">
    <source>
        <dbReference type="EMBL" id="KAJ0988766.1"/>
    </source>
</evidence>
<protein>
    <recommendedName>
        <fullName evidence="6">MADS-box domain-containing protein</fullName>
    </recommendedName>
</protein>
<sequence>MGRRKLPMKLIENEKARWRAFTKRTQGLKKKAYELANLCDVDVLLIVLGPNGSVETWPESSPEVNRVVERYMKHSEADREKYAFKLPLKTRKMMNSGMRENETAKGKEIMATEPEPVDYQPPLSYAYPWEFLGSSAGVCNGGQQQCVPFQCSCDFCLWDGFDLAPQLLPPPVVEASGATCNGFFDQQVPHGTSANSSSFEFQDLVEGFLDFGSV</sequence>
<dbReference type="AlphaFoldDB" id="A0A9D5DBC8"/>
<dbReference type="GO" id="GO:0000987">
    <property type="term" value="F:cis-regulatory region sequence-specific DNA binding"/>
    <property type="evidence" value="ECO:0007669"/>
    <property type="project" value="InterPro"/>
</dbReference>
<reference evidence="7" key="1">
    <citation type="submission" date="2021-03" db="EMBL/GenBank/DDBJ databases">
        <authorList>
            <person name="Li Z."/>
            <person name="Yang C."/>
        </authorList>
    </citation>
    <scope>NUCLEOTIDE SEQUENCE</scope>
    <source>
        <strain evidence="7">Dzin_1.0</strain>
        <tissue evidence="7">Leaf</tissue>
    </source>
</reference>
<evidence type="ECO:0000256" key="1">
    <source>
        <dbReference type="ARBA" id="ARBA00004123"/>
    </source>
</evidence>
<evidence type="ECO:0000256" key="5">
    <source>
        <dbReference type="ARBA" id="ARBA00023242"/>
    </source>
</evidence>
<evidence type="ECO:0000259" key="6">
    <source>
        <dbReference type="PROSITE" id="PS50066"/>
    </source>
</evidence>
<dbReference type="InterPro" id="IPR036879">
    <property type="entry name" value="TF_MADSbox_sf"/>
</dbReference>
<keyword evidence="5" id="KW-0539">Nucleus</keyword>
<evidence type="ECO:0000313" key="8">
    <source>
        <dbReference type="Proteomes" id="UP001085076"/>
    </source>
</evidence>
<gene>
    <name evidence="7" type="ORF">J5N97_007122</name>
</gene>
<dbReference type="PRINTS" id="PR00404">
    <property type="entry name" value="MADSDOMAIN"/>
</dbReference>
<dbReference type="Proteomes" id="UP001085076">
    <property type="component" value="Miscellaneous, Linkage group lg01"/>
</dbReference>
<keyword evidence="2" id="KW-0805">Transcription regulation</keyword>
<dbReference type="SMART" id="SM00432">
    <property type="entry name" value="MADS"/>
    <property type="match status" value="1"/>
</dbReference>
<dbReference type="EMBL" id="JAGGNH010000001">
    <property type="protein sequence ID" value="KAJ0988766.1"/>
    <property type="molecule type" value="Genomic_DNA"/>
</dbReference>
<evidence type="ECO:0000256" key="2">
    <source>
        <dbReference type="ARBA" id="ARBA00023015"/>
    </source>
</evidence>
<comment type="subcellular location">
    <subcellularLocation>
        <location evidence="1">Nucleus</location>
    </subcellularLocation>
</comment>
<dbReference type="InterPro" id="IPR033897">
    <property type="entry name" value="SRF-like_MADS-box"/>
</dbReference>
<keyword evidence="3" id="KW-0238">DNA-binding</keyword>
<dbReference type="PANTHER" id="PTHR48019">
    <property type="entry name" value="SERUM RESPONSE FACTOR HOMOLOG"/>
    <property type="match status" value="1"/>
</dbReference>
<dbReference type="GO" id="GO:0000981">
    <property type="term" value="F:DNA-binding transcription factor activity, RNA polymerase II-specific"/>
    <property type="evidence" value="ECO:0007669"/>
    <property type="project" value="InterPro"/>
</dbReference>
<feature type="domain" description="MADS-box" evidence="6">
    <location>
        <begin position="1"/>
        <end position="61"/>
    </location>
</feature>
<dbReference type="GO" id="GO:0046983">
    <property type="term" value="F:protein dimerization activity"/>
    <property type="evidence" value="ECO:0007669"/>
    <property type="project" value="InterPro"/>
</dbReference>
<evidence type="ECO:0000256" key="4">
    <source>
        <dbReference type="ARBA" id="ARBA00023163"/>
    </source>
</evidence>
<dbReference type="PROSITE" id="PS50066">
    <property type="entry name" value="MADS_BOX_2"/>
    <property type="match status" value="1"/>
</dbReference>
<dbReference type="SUPFAM" id="SSF55455">
    <property type="entry name" value="SRF-like"/>
    <property type="match status" value="1"/>
</dbReference>